<dbReference type="InterPro" id="IPR039421">
    <property type="entry name" value="Type_1_exporter"/>
</dbReference>
<name>A0A6N9V2P6_STRMI</name>
<protein>
    <submittedName>
        <fullName evidence="2">ATP-binding cassette domain-containing protein</fullName>
    </submittedName>
</protein>
<proteinExistence type="predicted"/>
<dbReference type="InterPro" id="IPR003439">
    <property type="entry name" value="ABC_transporter-like_ATP-bd"/>
</dbReference>
<dbReference type="GO" id="GO:0042626">
    <property type="term" value="F:ATPase-coupled transmembrane transporter activity"/>
    <property type="evidence" value="ECO:0007669"/>
    <property type="project" value="TreeGrafter"/>
</dbReference>
<keyword evidence="2" id="KW-0067">ATP-binding</keyword>
<dbReference type="Gene3D" id="3.40.50.300">
    <property type="entry name" value="P-loop containing nucleotide triphosphate hydrolases"/>
    <property type="match status" value="1"/>
</dbReference>
<dbReference type="RefSeq" id="WP_164356712.1">
    <property type="nucleotide sequence ID" value="NZ_JAAGME010000277.1"/>
</dbReference>
<gene>
    <name evidence="2" type="ORF">G3I39_06800</name>
</gene>
<evidence type="ECO:0000259" key="1">
    <source>
        <dbReference type="Pfam" id="PF00005"/>
    </source>
</evidence>
<feature type="non-terminal residue" evidence="2">
    <location>
        <position position="1"/>
    </location>
</feature>
<dbReference type="PANTHER" id="PTHR24221">
    <property type="entry name" value="ATP-BINDING CASSETTE SUB-FAMILY B"/>
    <property type="match status" value="1"/>
</dbReference>
<dbReference type="InterPro" id="IPR027417">
    <property type="entry name" value="P-loop_NTPase"/>
</dbReference>
<dbReference type="SUPFAM" id="SSF52540">
    <property type="entry name" value="P-loop containing nucleoside triphosphate hydrolases"/>
    <property type="match status" value="1"/>
</dbReference>
<keyword evidence="2" id="KW-0547">Nucleotide-binding</keyword>
<reference evidence="2 3" key="1">
    <citation type="submission" date="2020-01" db="EMBL/GenBank/DDBJ databases">
        <title>Insect and environment-associated Actinomycetes.</title>
        <authorList>
            <person name="Currrie C."/>
            <person name="Chevrette M."/>
            <person name="Carlson C."/>
            <person name="Stubbendieck R."/>
            <person name="Wendt-Pienkowski E."/>
        </authorList>
    </citation>
    <scope>NUCLEOTIDE SEQUENCE [LARGE SCALE GENOMIC DNA]</scope>
    <source>
        <strain evidence="2 3">SID14438</strain>
    </source>
</reference>
<comment type="caution">
    <text evidence="2">The sequence shown here is derived from an EMBL/GenBank/DDBJ whole genome shotgun (WGS) entry which is preliminary data.</text>
</comment>
<sequence>TLALVGASGSGKSTVSALLPRYYDVSAGAVLVGGRDVRELTLDSLRAAIGLVPEDSFLFSDTIRANIAYGRPDAT</sequence>
<dbReference type="AlphaFoldDB" id="A0A6N9V2P6"/>
<dbReference type="GO" id="GO:0016887">
    <property type="term" value="F:ATP hydrolysis activity"/>
    <property type="evidence" value="ECO:0007669"/>
    <property type="project" value="InterPro"/>
</dbReference>
<evidence type="ECO:0000313" key="3">
    <source>
        <dbReference type="Proteomes" id="UP000471648"/>
    </source>
</evidence>
<dbReference type="PANTHER" id="PTHR24221:SF654">
    <property type="entry name" value="ATP-BINDING CASSETTE SUB-FAMILY B MEMBER 6"/>
    <property type="match status" value="1"/>
</dbReference>
<dbReference type="Proteomes" id="UP000471648">
    <property type="component" value="Unassembled WGS sequence"/>
</dbReference>
<accession>A0A6N9V2P6</accession>
<dbReference type="GO" id="GO:0005524">
    <property type="term" value="F:ATP binding"/>
    <property type="evidence" value="ECO:0007669"/>
    <property type="project" value="UniProtKB-KW"/>
</dbReference>
<feature type="domain" description="ABC transporter" evidence="1">
    <location>
        <begin position="2"/>
        <end position="65"/>
    </location>
</feature>
<feature type="non-terminal residue" evidence="2">
    <location>
        <position position="75"/>
    </location>
</feature>
<dbReference type="EMBL" id="JAAGME010000277">
    <property type="protein sequence ID" value="NEB66767.1"/>
    <property type="molecule type" value="Genomic_DNA"/>
</dbReference>
<evidence type="ECO:0000313" key="2">
    <source>
        <dbReference type="EMBL" id="NEB66767.1"/>
    </source>
</evidence>
<organism evidence="2 3">
    <name type="scientific">Streptomyces microflavus</name>
    <name type="common">Streptomyces lipmanii</name>
    <dbReference type="NCBI Taxonomy" id="1919"/>
    <lineage>
        <taxon>Bacteria</taxon>
        <taxon>Bacillati</taxon>
        <taxon>Actinomycetota</taxon>
        <taxon>Actinomycetes</taxon>
        <taxon>Kitasatosporales</taxon>
        <taxon>Streptomycetaceae</taxon>
        <taxon>Streptomyces</taxon>
    </lineage>
</organism>
<dbReference type="Pfam" id="PF00005">
    <property type="entry name" value="ABC_tran"/>
    <property type="match status" value="1"/>
</dbReference>